<dbReference type="Pfam" id="PF09971">
    <property type="entry name" value="DUF2206"/>
    <property type="match status" value="1"/>
</dbReference>
<proteinExistence type="predicted"/>
<feature type="transmembrane region" description="Helical" evidence="1">
    <location>
        <begin position="456"/>
        <end position="477"/>
    </location>
</feature>
<protein>
    <recommendedName>
        <fullName evidence="3">DUF2206 domain-containing protein</fullName>
    </recommendedName>
</protein>
<accession>A0A0W8FJZ6</accession>
<keyword evidence="1" id="KW-0472">Membrane</keyword>
<feature type="transmembrane region" description="Helical" evidence="1">
    <location>
        <begin position="577"/>
        <end position="601"/>
    </location>
</feature>
<name>A0A0W8FJZ6_9ZZZZ</name>
<gene>
    <name evidence="2" type="ORF">ASZ90_009097</name>
</gene>
<comment type="caution">
    <text evidence="2">The sequence shown here is derived from an EMBL/GenBank/DDBJ whole genome shotgun (WGS) entry which is preliminary data.</text>
</comment>
<feature type="transmembrane region" description="Helical" evidence="1">
    <location>
        <begin position="137"/>
        <end position="155"/>
    </location>
</feature>
<feature type="transmembrane region" description="Helical" evidence="1">
    <location>
        <begin position="59"/>
        <end position="79"/>
    </location>
</feature>
<organism evidence="2">
    <name type="scientific">hydrocarbon metagenome</name>
    <dbReference type="NCBI Taxonomy" id="938273"/>
    <lineage>
        <taxon>unclassified sequences</taxon>
        <taxon>metagenomes</taxon>
        <taxon>ecological metagenomes</taxon>
    </lineage>
</organism>
<feature type="transmembrane region" description="Helical" evidence="1">
    <location>
        <begin position="292"/>
        <end position="310"/>
    </location>
</feature>
<dbReference type="AlphaFoldDB" id="A0A0W8FJZ6"/>
<dbReference type="EMBL" id="LNQE01001096">
    <property type="protein sequence ID" value="KUG21156.1"/>
    <property type="molecule type" value="Genomic_DNA"/>
</dbReference>
<feature type="transmembrane region" description="Helical" evidence="1">
    <location>
        <begin position="161"/>
        <end position="180"/>
    </location>
</feature>
<keyword evidence="1" id="KW-0812">Transmembrane</keyword>
<feature type="transmembrane region" description="Helical" evidence="1">
    <location>
        <begin position="192"/>
        <end position="213"/>
    </location>
</feature>
<keyword evidence="1" id="KW-1133">Transmembrane helix</keyword>
<feature type="transmembrane region" description="Helical" evidence="1">
    <location>
        <begin position="33"/>
        <end position="52"/>
    </location>
</feature>
<reference evidence="2" key="1">
    <citation type="journal article" date="2015" name="Proc. Natl. Acad. Sci. U.S.A.">
        <title>Networks of energetic and metabolic interactions define dynamics in microbial communities.</title>
        <authorList>
            <person name="Embree M."/>
            <person name="Liu J.K."/>
            <person name="Al-Bassam M.M."/>
            <person name="Zengler K."/>
        </authorList>
    </citation>
    <scope>NUCLEOTIDE SEQUENCE</scope>
</reference>
<feature type="transmembrane region" description="Helical" evidence="1">
    <location>
        <begin position="99"/>
        <end position="117"/>
    </location>
</feature>
<evidence type="ECO:0000256" key="1">
    <source>
        <dbReference type="SAM" id="Phobius"/>
    </source>
</evidence>
<feature type="transmembrane region" description="Helical" evidence="1">
    <location>
        <begin position="383"/>
        <end position="401"/>
    </location>
</feature>
<feature type="transmembrane region" description="Helical" evidence="1">
    <location>
        <begin position="497"/>
        <end position="516"/>
    </location>
</feature>
<feature type="transmembrane region" description="Helical" evidence="1">
    <location>
        <begin position="528"/>
        <end position="548"/>
    </location>
</feature>
<feature type="transmembrane region" description="Helical" evidence="1">
    <location>
        <begin position="342"/>
        <end position="371"/>
    </location>
</feature>
<feature type="transmembrane region" description="Helical" evidence="1">
    <location>
        <begin position="317"/>
        <end position="336"/>
    </location>
</feature>
<feature type="transmembrane region" description="Helical" evidence="1">
    <location>
        <begin position="233"/>
        <end position="257"/>
    </location>
</feature>
<evidence type="ECO:0000313" key="2">
    <source>
        <dbReference type="EMBL" id="KUG21156.1"/>
    </source>
</evidence>
<dbReference type="InterPro" id="IPR018701">
    <property type="entry name" value="DUF2206_membrane"/>
</dbReference>
<evidence type="ECO:0008006" key="3">
    <source>
        <dbReference type="Google" id="ProtNLM"/>
    </source>
</evidence>
<sequence>MMEIRAKDIFLIVLLWLLITDLAVIFDIPGARQVLGFLLLTILPGALLLQVLRVQGIGTAGYATLSVGISIGLAMLFGLLQNNLFLLLGHSRPLSTIPLLASINLFLIVLAIAGYALNRTTTRQLTGPRLTPDEIRFLIPPVVFPALVVLGMHLMNTAGSNHLLIAVFVLIALYVAAVSFMHRKFSGRLYPAVILLISISLLLVLALRSGHIIGTDTHFEYYTFVNVRDSMHWSIAEPSLLDACLSISLLPAIYHAVLNVPAEFLFKTLYAVLYSISPLIVFVIARRYLDDVFAFLAALFFMFQPQFLSAAANARTYLAVLFFMLFVMILFSEIGARAKKALLVICMASAVVSHYTTSYIFFAILAATWLVMAVVSRRYRVEAYVTLDLLAIFLALQYIWYVQVTVLPGEYFVNFIRTTYHNLDQVFVSGIRGSDVQTAFGYGIGEGGIPHIIQFWFTWLTLALVVAGMLALIGSYAGMTGRAGARLPGFMRRPFEVAYTVMAFVCMGLLAATVIFPTLSVGYEISRIYPVVLSVLSVFFVIGGIRAARSLHSFAGRTGSRKIATPGGGNPGMPAKIVLIFILAVLLPHFLCSTGVVHTAFGVSRDITLHAEGEQYDTRFVHQTDRNAALWVRDTLPPEGIVLGDAYGHGVLLSQGHVSPKRLGVIREKEDIPEGIVFMRYTNVVTGRFLDGNVQWVDTEEYADLLHAQRLIYSNGGSVVWLPAGDYESRIIM</sequence>
<feature type="transmembrane region" description="Helical" evidence="1">
    <location>
        <begin position="264"/>
        <end position="286"/>
    </location>
</feature>